<evidence type="ECO:0000313" key="2">
    <source>
        <dbReference type="Proteomes" id="UP001501074"/>
    </source>
</evidence>
<accession>A0ABP6ZXJ1</accession>
<gene>
    <name evidence="1" type="ORF">GCM10022223_43840</name>
</gene>
<reference evidence="2" key="1">
    <citation type="journal article" date="2019" name="Int. J. Syst. Evol. Microbiol.">
        <title>The Global Catalogue of Microorganisms (GCM) 10K type strain sequencing project: providing services to taxonomists for standard genome sequencing and annotation.</title>
        <authorList>
            <consortium name="The Broad Institute Genomics Platform"/>
            <consortium name="The Broad Institute Genome Sequencing Center for Infectious Disease"/>
            <person name="Wu L."/>
            <person name="Ma J."/>
        </authorList>
    </citation>
    <scope>NUCLEOTIDE SEQUENCE [LARGE SCALE GENOMIC DNA]</scope>
    <source>
        <strain evidence="2">JCM 16902</strain>
    </source>
</reference>
<protein>
    <submittedName>
        <fullName evidence="1">Uncharacterized protein</fullName>
    </submittedName>
</protein>
<dbReference type="EMBL" id="BAAAZO010000009">
    <property type="protein sequence ID" value="GAA3622167.1"/>
    <property type="molecule type" value="Genomic_DNA"/>
</dbReference>
<comment type="caution">
    <text evidence="1">The sequence shown here is derived from an EMBL/GenBank/DDBJ whole genome shotgun (WGS) entry which is preliminary data.</text>
</comment>
<organism evidence="1 2">
    <name type="scientific">Kineosporia mesophila</name>
    <dbReference type="NCBI Taxonomy" id="566012"/>
    <lineage>
        <taxon>Bacteria</taxon>
        <taxon>Bacillati</taxon>
        <taxon>Actinomycetota</taxon>
        <taxon>Actinomycetes</taxon>
        <taxon>Kineosporiales</taxon>
        <taxon>Kineosporiaceae</taxon>
        <taxon>Kineosporia</taxon>
    </lineage>
</organism>
<evidence type="ECO:0000313" key="1">
    <source>
        <dbReference type="EMBL" id="GAA3622167.1"/>
    </source>
</evidence>
<dbReference type="RefSeq" id="WP_231481088.1">
    <property type="nucleotide sequence ID" value="NZ_BAAAZO010000009.1"/>
</dbReference>
<sequence>MSYDDSMEWNSGEIINKLPIFGVLQQESLGIAQRAALNEPWWDSDHNVPGDFTPELRKMFGEQDELKMKFAQGLGLASGLQGEQLKLTDDINEAAESENTSSADFHGGGRY</sequence>
<keyword evidence="2" id="KW-1185">Reference proteome</keyword>
<name>A0ABP6ZXJ1_9ACTN</name>
<proteinExistence type="predicted"/>
<dbReference type="Proteomes" id="UP001501074">
    <property type="component" value="Unassembled WGS sequence"/>
</dbReference>